<dbReference type="PRINTS" id="PR00344">
    <property type="entry name" value="BCTRLSENSOR"/>
</dbReference>
<dbReference type="SUPFAM" id="SSF47384">
    <property type="entry name" value="Homodimeric domain of signal transducing histidine kinase"/>
    <property type="match status" value="1"/>
</dbReference>
<keyword evidence="4" id="KW-0597">Phosphoprotein</keyword>
<dbReference type="EMBL" id="VJXY01000029">
    <property type="protein sequence ID" value="MBD6618654.1"/>
    <property type="molecule type" value="Genomic_DNA"/>
</dbReference>
<dbReference type="GO" id="GO:0016020">
    <property type="term" value="C:membrane"/>
    <property type="evidence" value="ECO:0007669"/>
    <property type="project" value="UniProtKB-SubCell"/>
</dbReference>
<dbReference type="FunFam" id="3.30.565.10:FF:000006">
    <property type="entry name" value="Sensor histidine kinase WalK"/>
    <property type="match status" value="1"/>
</dbReference>
<dbReference type="InterPro" id="IPR036890">
    <property type="entry name" value="HATPase_C_sf"/>
</dbReference>
<feature type="coiled-coil region" evidence="10">
    <location>
        <begin position="224"/>
        <end position="258"/>
    </location>
</feature>
<dbReference type="PROSITE" id="PS50109">
    <property type="entry name" value="HIS_KIN"/>
    <property type="match status" value="1"/>
</dbReference>
<reference evidence="14" key="1">
    <citation type="submission" date="2019-07" db="EMBL/GenBank/DDBJ databases">
        <title>Toxilogical consequences of a new and cryptic species of cyanobacteria (Komarekiella delphini-convector) recovered from the epidermis of a bottlenose dolphin and 1500 ft. in the air.</title>
        <authorList>
            <person name="Brown A.O."/>
            <person name="Dvorak P."/>
            <person name="Villanueva C.D."/>
            <person name="Foss A.J."/>
            <person name="Garvey A.D."/>
            <person name="Gibson Q.A."/>
            <person name="Johansen J.R."/>
            <person name="Casamatta D.A."/>
        </authorList>
    </citation>
    <scope>NUCLEOTIDE SEQUENCE</scope>
    <source>
        <strain evidence="14">SJRDD-AB1</strain>
    </source>
</reference>
<dbReference type="CDD" id="cd06225">
    <property type="entry name" value="HAMP"/>
    <property type="match status" value="1"/>
</dbReference>
<dbReference type="SMART" id="SM00388">
    <property type="entry name" value="HisKA"/>
    <property type="match status" value="1"/>
</dbReference>
<dbReference type="InterPro" id="IPR050736">
    <property type="entry name" value="Sensor_HK_Regulatory"/>
</dbReference>
<dbReference type="SUPFAM" id="SSF55874">
    <property type="entry name" value="ATPase domain of HSP90 chaperone/DNA topoisomerase II/histidine kinase"/>
    <property type="match status" value="1"/>
</dbReference>
<dbReference type="Gene3D" id="6.10.340.10">
    <property type="match status" value="1"/>
</dbReference>
<dbReference type="PANTHER" id="PTHR43711">
    <property type="entry name" value="TWO-COMPONENT HISTIDINE KINASE"/>
    <property type="match status" value="1"/>
</dbReference>
<evidence type="ECO:0000256" key="4">
    <source>
        <dbReference type="ARBA" id="ARBA00022553"/>
    </source>
</evidence>
<evidence type="ECO:0000313" key="14">
    <source>
        <dbReference type="EMBL" id="MBD6618654.1"/>
    </source>
</evidence>
<comment type="subcellular location">
    <subcellularLocation>
        <location evidence="2">Membrane</location>
    </subcellularLocation>
</comment>
<dbReference type="InterPro" id="IPR036097">
    <property type="entry name" value="HisK_dim/P_sf"/>
</dbReference>
<keyword evidence="8 11" id="KW-0472">Membrane</keyword>
<dbReference type="EC" id="2.7.13.3" evidence="3"/>
<evidence type="ECO:0000259" key="13">
    <source>
        <dbReference type="PROSITE" id="PS50885"/>
    </source>
</evidence>
<evidence type="ECO:0000313" key="15">
    <source>
        <dbReference type="Proteomes" id="UP001165986"/>
    </source>
</evidence>
<evidence type="ECO:0000256" key="11">
    <source>
        <dbReference type="SAM" id="Phobius"/>
    </source>
</evidence>
<organism evidence="14 15">
    <name type="scientific">Komarekiella delphini-convector SJRDD-AB1</name>
    <dbReference type="NCBI Taxonomy" id="2593771"/>
    <lineage>
        <taxon>Bacteria</taxon>
        <taxon>Bacillati</taxon>
        <taxon>Cyanobacteriota</taxon>
        <taxon>Cyanophyceae</taxon>
        <taxon>Nostocales</taxon>
        <taxon>Nostocaceae</taxon>
        <taxon>Komarekiella</taxon>
        <taxon>Komarekiella delphini-convector</taxon>
    </lineage>
</organism>
<evidence type="ECO:0000256" key="5">
    <source>
        <dbReference type="ARBA" id="ARBA00022679"/>
    </source>
</evidence>
<evidence type="ECO:0000259" key="12">
    <source>
        <dbReference type="PROSITE" id="PS50109"/>
    </source>
</evidence>
<name>A0AA40T0Z1_9NOST</name>
<dbReference type="RefSeq" id="WP_191759856.1">
    <property type="nucleotide sequence ID" value="NZ_VJXY01000029.1"/>
</dbReference>
<dbReference type="Pfam" id="PF00512">
    <property type="entry name" value="HisKA"/>
    <property type="match status" value="1"/>
</dbReference>
<dbReference type="Pfam" id="PF00672">
    <property type="entry name" value="HAMP"/>
    <property type="match status" value="1"/>
</dbReference>
<keyword evidence="5" id="KW-0808">Transferase</keyword>
<dbReference type="AlphaFoldDB" id="A0AA40T0Z1"/>
<proteinExistence type="predicted"/>
<sequence>MGWLLRIKLNSIHAKLLATYLLLTTLGTTLMAGYILWSFHAYFMRTRLADLENWTTALSESAADALEANNLERVKVLVQRYGAPQTVTLRIFNQKGFLLATSDPQRDTQVTNWYEVSGMWEALQNRPAQGVAKGVLSTQDRLYIARPIWRNGQLLGVLRMSMTLDQLQRQFARVIWSVLGTLALTILVCALISTRLARSLSKPIETMRNFAIRLGSGHFGDKLVIRENNELDQLAAELNRMSERLASLDQERRAFLANVSHELRTPISNVQVTVDALKSGAYEEPQLRDRFFQTIENEIKRLSRLIHDLLDLGRLEAGVTQLEQQIFSLQGLINRAVSAMEPRMQAIGVSVRVNVADLKLQGDPERLLQAVLNVLDNAIKHSIPDSQVFISGFTEGKQAVIKIQDQGKGISESDLPRIFEQFYTTDPSRKGTSNGLGLAIAKRIVEAHHGSITASSATSQGATFTICLPLKARTDIKSNVSLNKEDTQVELD</sequence>
<keyword evidence="11" id="KW-0812">Transmembrane</keyword>
<evidence type="ECO:0000256" key="1">
    <source>
        <dbReference type="ARBA" id="ARBA00000085"/>
    </source>
</evidence>
<protein>
    <recommendedName>
        <fullName evidence="3">histidine kinase</fullName>
        <ecNumber evidence="3">2.7.13.3</ecNumber>
    </recommendedName>
</protein>
<gene>
    <name evidence="14" type="ORF">FNW02_23205</name>
</gene>
<keyword evidence="6 14" id="KW-0418">Kinase</keyword>
<dbReference type="SUPFAM" id="SSF158472">
    <property type="entry name" value="HAMP domain-like"/>
    <property type="match status" value="1"/>
</dbReference>
<dbReference type="Gene3D" id="3.30.450.20">
    <property type="entry name" value="PAS domain"/>
    <property type="match status" value="1"/>
</dbReference>
<evidence type="ECO:0000256" key="8">
    <source>
        <dbReference type="ARBA" id="ARBA00023136"/>
    </source>
</evidence>
<keyword evidence="11" id="KW-1133">Transmembrane helix</keyword>
<evidence type="ECO:0000256" key="3">
    <source>
        <dbReference type="ARBA" id="ARBA00012438"/>
    </source>
</evidence>
<keyword evidence="10" id="KW-0175">Coiled coil</keyword>
<dbReference type="InterPro" id="IPR003594">
    <property type="entry name" value="HATPase_dom"/>
</dbReference>
<feature type="transmembrane region" description="Helical" evidence="11">
    <location>
        <begin position="12"/>
        <end position="37"/>
    </location>
</feature>
<keyword evidence="15" id="KW-1185">Reference proteome</keyword>
<evidence type="ECO:0000256" key="2">
    <source>
        <dbReference type="ARBA" id="ARBA00004370"/>
    </source>
</evidence>
<feature type="transmembrane region" description="Helical" evidence="11">
    <location>
        <begin position="171"/>
        <end position="193"/>
    </location>
</feature>
<evidence type="ECO:0000256" key="7">
    <source>
        <dbReference type="ARBA" id="ARBA00023012"/>
    </source>
</evidence>
<comment type="caution">
    <text evidence="14">The sequence shown here is derived from an EMBL/GenBank/DDBJ whole genome shotgun (WGS) entry which is preliminary data.</text>
</comment>
<dbReference type="GO" id="GO:0000155">
    <property type="term" value="F:phosphorelay sensor kinase activity"/>
    <property type="evidence" value="ECO:0007669"/>
    <property type="project" value="InterPro"/>
</dbReference>
<dbReference type="InterPro" id="IPR004358">
    <property type="entry name" value="Sig_transdc_His_kin-like_C"/>
</dbReference>
<dbReference type="FunFam" id="1.10.287.130:FF:000001">
    <property type="entry name" value="Two-component sensor histidine kinase"/>
    <property type="match status" value="1"/>
</dbReference>
<dbReference type="Pfam" id="PF02518">
    <property type="entry name" value="HATPase_c"/>
    <property type="match status" value="1"/>
</dbReference>
<dbReference type="InterPro" id="IPR005467">
    <property type="entry name" value="His_kinase_dom"/>
</dbReference>
<evidence type="ECO:0000256" key="9">
    <source>
        <dbReference type="ARBA" id="ARBA00055745"/>
    </source>
</evidence>
<evidence type="ECO:0000256" key="10">
    <source>
        <dbReference type="SAM" id="Coils"/>
    </source>
</evidence>
<dbReference type="InterPro" id="IPR003660">
    <property type="entry name" value="HAMP_dom"/>
</dbReference>
<dbReference type="InterPro" id="IPR003661">
    <property type="entry name" value="HisK_dim/P_dom"/>
</dbReference>
<dbReference type="SMART" id="SM00304">
    <property type="entry name" value="HAMP"/>
    <property type="match status" value="1"/>
</dbReference>
<accession>A0AA40T0Z1</accession>
<dbReference type="PANTHER" id="PTHR43711:SF1">
    <property type="entry name" value="HISTIDINE KINASE 1"/>
    <property type="match status" value="1"/>
</dbReference>
<dbReference type="Gene3D" id="3.30.565.10">
    <property type="entry name" value="Histidine kinase-like ATPase, C-terminal domain"/>
    <property type="match status" value="1"/>
</dbReference>
<feature type="domain" description="Histidine kinase" evidence="12">
    <location>
        <begin position="258"/>
        <end position="472"/>
    </location>
</feature>
<keyword evidence="7" id="KW-0902">Two-component regulatory system</keyword>
<dbReference type="Proteomes" id="UP001165986">
    <property type="component" value="Unassembled WGS sequence"/>
</dbReference>
<comment type="catalytic activity">
    <reaction evidence="1">
        <text>ATP + protein L-histidine = ADP + protein N-phospho-L-histidine.</text>
        <dbReference type="EC" id="2.7.13.3"/>
    </reaction>
</comment>
<evidence type="ECO:0000256" key="6">
    <source>
        <dbReference type="ARBA" id="ARBA00022777"/>
    </source>
</evidence>
<dbReference type="CDD" id="cd00082">
    <property type="entry name" value="HisKA"/>
    <property type="match status" value="1"/>
</dbReference>
<dbReference type="PROSITE" id="PS50885">
    <property type="entry name" value="HAMP"/>
    <property type="match status" value="1"/>
</dbReference>
<dbReference type="Gene3D" id="1.10.287.130">
    <property type="match status" value="1"/>
</dbReference>
<feature type="domain" description="HAMP" evidence="13">
    <location>
        <begin position="198"/>
        <end position="250"/>
    </location>
</feature>
<dbReference type="SMART" id="SM00387">
    <property type="entry name" value="HATPase_c"/>
    <property type="match status" value="1"/>
</dbReference>
<comment type="function">
    <text evidence="9">Photoreceptor which exists in two forms that are reversibly interconvertible by light: the R form that absorbs maximally in the red region of the spectrum and the FR form that absorbs maximally in the far-red region.</text>
</comment>
<dbReference type="CDD" id="cd00075">
    <property type="entry name" value="HATPase"/>
    <property type="match status" value="1"/>
</dbReference>